<dbReference type="InterPro" id="IPR045150">
    <property type="entry name" value="CYB561D1/2"/>
</dbReference>
<gene>
    <name evidence="14" type="ORF">c0_g1_i1</name>
</gene>
<keyword evidence="7" id="KW-0249">Electron transport</keyword>
<comment type="subcellular location">
    <subcellularLocation>
        <location evidence="2">Membrane</location>
        <topology evidence="2">Multi-pass membrane protein</topology>
    </subcellularLocation>
</comment>
<keyword evidence="8 12" id="KW-1133">Transmembrane helix</keyword>
<evidence type="ECO:0000256" key="11">
    <source>
        <dbReference type="ARBA" id="ARBA00024225"/>
    </source>
</evidence>
<evidence type="ECO:0000259" key="13">
    <source>
        <dbReference type="PROSITE" id="PS50939"/>
    </source>
</evidence>
<dbReference type="Gene3D" id="1.20.120.1770">
    <property type="match status" value="1"/>
</dbReference>
<protein>
    <recommendedName>
        <fullName evidence="11">ascorbate ferrireductase (transmembrane)</fullName>
        <ecNumber evidence="11">7.2.1.3</ecNumber>
    </recommendedName>
</protein>
<keyword evidence="5 12" id="KW-0812">Transmembrane</keyword>
<reference evidence="14" key="1">
    <citation type="submission" date="2015-06" db="EMBL/GenBank/DDBJ databases">
        <authorList>
            <person name="Hoefler B.C."/>
            <person name="Straight P.D."/>
        </authorList>
    </citation>
    <scope>NUCLEOTIDE SEQUENCE</scope>
</reference>
<dbReference type="EC" id="7.2.1.3" evidence="11"/>
<keyword evidence="9" id="KW-0408">Iron</keyword>
<dbReference type="SMART" id="SM00665">
    <property type="entry name" value="B561"/>
    <property type="match status" value="1"/>
</dbReference>
<organism evidence="14">
    <name type="scientific">Bactrocera latifrons</name>
    <name type="common">Malaysian fruit fly</name>
    <name type="synonym">Chaetodacus latifrons</name>
    <dbReference type="NCBI Taxonomy" id="174628"/>
    <lineage>
        <taxon>Eukaryota</taxon>
        <taxon>Metazoa</taxon>
        <taxon>Ecdysozoa</taxon>
        <taxon>Arthropoda</taxon>
        <taxon>Hexapoda</taxon>
        <taxon>Insecta</taxon>
        <taxon>Pterygota</taxon>
        <taxon>Neoptera</taxon>
        <taxon>Endopterygota</taxon>
        <taxon>Diptera</taxon>
        <taxon>Brachycera</taxon>
        <taxon>Muscomorpha</taxon>
        <taxon>Tephritoidea</taxon>
        <taxon>Tephritidae</taxon>
        <taxon>Bactrocera</taxon>
        <taxon>Bactrocera</taxon>
    </lineage>
</organism>
<evidence type="ECO:0000256" key="10">
    <source>
        <dbReference type="ARBA" id="ARBA00023136"/>
    </source>
</evidence>
<dbReference type="InterPro" id="IPR006593">
    <property type="entry name" value="Cyt_b561/ferric_Rdtase_TM"/>
</dbReference>
<keyword evidence="4" id="KW-0349">Heme</keyword>
<evidence type="ECO:0000256" key="12">
    <source>
        <dbReference type="SAM" id="Phobius"/>
    </source>
</evidence>
<dbReference type="PANTHER" id="PTHR15422">
    <property type="entry name" value="OS05G0565100 PROTEIN"/>
    <property type="match status" value="1"/>
</dbReference>
<evidence type="ECO:0000256" key="3">
    <source>
        <dbReference type="ARBA" id="ARBA00022448"/>
    </source>
</evidence>
<feature type="transmembrane region" description="Helical" evidence="12">
    <location>
        <begin position="22"/>
        <end position="44"/>
    </location>
</feature>
<feature type="transmembrane region" description="Helical" evidence="12">
    <location>
        <begin position="164"/>
        <end position="181"/>
    </location>
</feature>
<comment type="cofactor">
    <cofactor evidence="1">
        <name>heme b</name>
        <dbReference type="ChEBI" id="CHEBI:60344"/>
    </cofactor>
</comment>
<evidence type="ECO:0000256" key="1">
    <source>
        <dbReference type="ARBA" id="ARBA00001970"/>
    </source>
</evidence>
<keyword evidence="3" id="KW-0813">Transport</keyword>
<keyword evidence="10 12" id="KW-0472">Membrane</keyword>
<dbReference type="GO" id="GO:0140575">
    <property type="term" value="F:transmembrane monodehydroascorbate reductase activity"/>
    <property type="evidence" value="ECO:0007669"/>
    <property type="project" value="InterPro"/>
</dbReference>
<dbReference type="GO" id="GO:0046872">
    <property type="term" value="F:metal ion binding"/>
    <property type="evidence" value="ECO:0007669"/>
    <property type="project" value="UniProtKB-KW"/>
</dbReference>
<name>A0A0K8UR00_BACLA</name>
<dbReference type="PANTHER" id="PTHR15422:SF43">
    <property type="entry name" value="ASCORBATE FERRIREDUCTASE (TRANSMEMBRANE)"/>
    <property type="match status" value="1"/>
</dbReference>
<sequence length="224" mass="25218">MGAKDSQVTSTLWARILERVEILIWVVNQACIGFVTIYMFWICIYQNMDTMQLHAFLVTLGFSLLMAEGIMCHYSINPLTNGFKRKAKTTIHWVLLALGGGCGVAGCLVMIVIVKFQMDQIHNRLGFAAFILCLVSMLSGLSALFSKNLRRILSPLFNKGFHNLVGFGTFVTALLAQFYGYEFFHHSILWSFVRVLQVVTLVSLVLTSIGPLKALYKKITSFFE</sequence>
<dbReference type="PROSITE" id="PS50939">
    <property type="entry name" value="CYTOCHROME_B561"/>
    <property type="match status" value="1"/>
</dbReference>
<dbReference type="GO" id="GO:0140571">
    <property type="term" value="F:transmembrane ascorbate ferrireductase activity"/>
    <property type="evidence" value="ECO:0007669"/>
    <property type="project" value="UniProtKB-EC"/>
</dbReference>
<accession>A0A0K8UR00</accession>
<keyword evidence="6" id="KW-0479">Metal-binding</keyword>
<evidence type="ECO:0000256" key="6">
    <source>
        <dbReference type="ARBA" id="ARBA00022723"/>
    </source>
</evidence>
<evidence type="ECO:0000256" key="2">
    <source>
        <dbReference type="ARBA" id="ARBA00004141"/>
    </source>
</evidence>
<evidence type="ECO:0000256" key="7">
    <source>
        <dbReference type="ARBA" id="ARBA00022982"/>
    </source>
</evidence>
<evidence type="ECO:0000256" key="9">
    <source>
        <dbReference type="ARBA" id="ARBA00023004"/>
    </source>
</evidence>
<dbReference type="CDD" id="cd08554">
    <property type="entry name" value="Cyt_b561"/>
    <property type="match status" value="1"/>
</dbReference>
<proteinExistence type="predicted"/>
<evidence type="ECO:0000256" key="8">
    <source>
        <dbReference type="ARBA" id="ARBA00022989"/>
    </source>
</evidence>
<feature type="transmembrane region" description="Helical" evidence="12">
    <location>
        <begin position="91"/>
        <end position="113"/>
    </location>
</feature>
<dbReference type="GO" id="GO:0016020">
    <property type="term" value="C:membrane"/>
    <property type="evidence" value="ECO:0007669"/>
    <property type="project" value="UniProtKB-SubCell"/>
</dbReference>
<feature type="transmembrane region" description="Helical" evidence="12">
    <location>
        <begin position="188"/>
        <end position="209"/>
    </location>
</feature>
<dbReference type="AlphaFoldDB" id="A0A0K8UR00"/>
<feature type="transmembrane region" description="Helical" evidence="12">
    <location>
        <begin position="56"/>
        <end position="76"/>
    </location>
</feature>
<feature type="transmembrane region" description="Helical" evidence="12">
    <location>
        <begin position="125"/>
        <end position="144"/>
    </location>
</feature>
<dbReference type="OrthoDB" id="432881at2759"/>
<evidence type="ECO:0000256" key="5">
    <source>
        <dbReference type="ARBA" id="ARBA00022692"/>
    </source>
</evidence>
<evidence type="ECO:0000256" key="4">
    <source>
        <dbReference type="ARBA" id="ARBA00022617"/>
    </source>
</evidence>
<evidence type="ECO:0000313" key="14">
    <source>
        <dbReference type="EMBL" id="JAI28745.1"/>
    </source>
</evidence>
<feature type="domain" description="Cytochrome b561" evidence="13">
    <location>
        <begin position="23"/>
        <end position="215"/>
    </location>
</feature>
<dbReference type="Pfam" id="PF03188">
    <property type="entry name" value="Cytochrom_B561"/>
    <property type="match status" value="1"/>
</dbReference>
<dbReference type="EMBL" id="GDHF01023569">
    <property type="protein sequence ID" value="JAI28745.1"/>
    <property type="molecule type" value="Transcribed_RNA"/>
</dbReference>